<dbReference type="Pfam" id="PF03466">
    <property type="entry name" value="LysR_substrate"/>
    <property type="match status" value="1"/>
</dbReference>
<comment type="caution">
    <text evidence="6">The sequence shown here is derived from an EMBL/GenBank/DDBJ whole genome shotgun (WGS) entry which is preliminary data.</text>
</comment>
<dbReference type="InterPro" id="IPR036390">
    <property type="entry name" value="WH_DNA-bd_sf"/>
</dbReference>
<dbReference type="CDD" id="cd05466">
    <property type="entry name" value="PBP2_LTTR_substrate"/>
    <property type="match status" value="1"/>
</dbReference>
<evidence type="ECO:0000259" key="5">
    <source>
        <dbReference type="PROSITE" id="PS50931"/>
    </source>
</evidence>
<dbReference type="OrthoDB" id="9803714at2"/>
<name>A0A0J9CCX8_9FIRM</name>
<dbReference type="RefSeq" id="WP_007863032.1">
    <property type="nucleotide sequence ID" value="NZ_KQ235876.1"/>
</dbReference>
<dbReference type="SUPFAM" id="SSF53850">
    <property type="entry name" value="Periplasmic binding protein-like II"/>
    <property type="match status" value="1"/>
</dbReference>
<feature type="domain" description="HTH lysR-type" evidence="5">
    <location>
        <begin position="1"/>
        <end position="58"/>
    </location>
</feature>
<dbReference type="PRINTS" id="PR00039">
    <property type="entry name" value="HTHLYSR"/>
</dbReference>
<protein>
    <recommendedName>
        <fullName evidence="5">HTH lysR-type domain-containing protein</fullName>
    </recommendedName>
</protein>
<keyword evidence="4" id="KW-0804">Transcription</keyword>
<dbReference type="GO" id="GO:0005829">
    <property type="term" value="C:cytosol"/>
    <property type="evidence" value="ECO:0007669"/>
    <property type="project" value="TreeGrafter"/>
</dbReference>
<sequence length="291" mass="32975">MEIRVLRYFLEAAREENITKAAAYLHISQPTLSKQLKDLEQELGKKLFVRSNYSIKLTDEGMLLRKRAEDILEMVDKTTDEFKSLGKVTGGDVYIGCAESHLVKHLAQVIMDFKQQYPGLRYHIHSGNTQQVTERLDRGLLDMAVIVEPPNLTHYNYIAIPGVDSWGLLMRQDHPLAKKSHITANDLMGIELICSDQSMKADIPRWCGEKADALNYVGSANLFYNGSVFVKEGLGCMLTFDHLADTSTDSGLCFRPLYPVLENKMYIIWKKYQVFTPIAELLIQALLEKAG</sequence>
<evidence type="ECO:0000313" key="6">
    <source>
        <dbReference type="EMBL" id="KMW22324.1"/>
    </source>
</evidence>
<dbReference type="GO" id="GO:0003700">
    <property type="term" value="F:DNA-binding transcription factor activity"/>
    <property type="evidence" value="ECO:0007669"/>
    <property type="project" value="InterPro"/>
</dbReference>
<dbReference type="Pfam" id="PF00126">
    <property type="entry name" value="HTH_1"/>
    <property type="match status" value="1"/>
</dbReference>
<dbReference type="AlphaFoldDB" id="A0A0J9CCX8"/>
<dbReference type="Gene3D" id="1.10.10.10">
    <property type="entry name" value="Winged helix-like DNA-binding domain superfamily/Winged helix DNA-binding domain"/>
    <property type="match status" value="1"/>
</dbReference>
<evidence type="ECO:0000313" key="7">
    <source>
        <dbReference type="Proteomes" id="UP000037392"/>
    </source>
</evidence>
<comment type="similarity">
    <text evidence="1">Belongs to the LysR transcriptional regulatory family.</text>
</comment>
<proteinExistence type="inferred from homology"/>
<accession>A0A0J9CCX8</accession>
<dbReference type="PROSITE" id="PS50931">
    <property type="entry name" value="HTH_LYSR"/>
    <property type="match status" value="1"/>
</dbReference>
<dbReference type="PANTHER" id="PTHR30419">
    <property type="entry name" value="HTH-TYPE TRANSCRIPTIONAL REGULATOR YBHD"/>
    <property type="match status" value="1"/>
</dbReference>
<organism evidence="6 7">
    <name type="scientific">[Clostridium] citroniae WAL-19142</name>
    <dbReference type="NCBI Taxonomy" id="742734"/>
    <lineage>
        <taxon>Bacteria</taxon>
        <taxon>Bacillati</taxon>
        <taxon>Bacillota</taxon>
        <taxon>Clostridia</taxon>
        <taxon>Lachnospirales</taxon>
        <taxon>Lachnospiraceae</taxon>
        <taxon>Enterocloster</taxon>
    </lineage>
</organism>
<keyword evidence="2" id="KW-0805">Transcription regulation</keyword>
<keyword evidence="3" id="KW-0238">DNA-binding</keyword>
<dbReference type="PATRIC" id="fig|742734.4.peg.1493"/>
<dbReference type="Gene3D" id="3.40.190.290">
    <property type="match status" value="1"/>
</dbReference>
<dbReference type="InterPro" id="IPR005119">
    <property type="entry name" value="LysR_subst-bd"/>
</dbReference>
<evidence type="ECO:0000256" key="1">
    <source>
        <dbReference type="ARBA" id="ARBA00009437"/>
    </source>
</evidence>
<reference evidence="6 7" key="1">
    <citation type="submission" date="2011-04" db="EMBL/GenBank/DDBJ databases">
        <title>The Genome Sequence of Clostridium citroniae WAL-19142.</title>
        <authorList>
            <consortium name="The Broad Institute Genome Sequencing Platform"/>
            <person name="Earl A."/>
            <person name="Ward D."/>
            <person name="Feldgarden M."/>
            <person name="Gevers D."/>
            <person name="Warren Y.A."/>
            <person name="Tyrrell K.L."/>
            <person name="Citron D.M."/>
            <person name="Goldstein E.J."/>
            <person name="Daigneault M."/>
            <person name="Allen-Vercoe E."/>
            <person name="Young S.K."/>
            <person name="Zeng Q."/>
            <person name="Gargeya S."/>
            <person name="Fitzgerald M."/>
            <person name="Haas B."/>
            <person name="Abouelleil A."/>
            <person name="Alvarado L."/>
            <person name="Arachchi H.M."/>
            <person name="Berlin A."/>
            <person name="Brown A."/>
            <person name="Chapman S.B."/>
            <person name="Chen Z."/>
            <person name="Dunbar C."/>
            <person name="Freedman E."/>
            <person name="Gearin G."/>
            <person name="Gellesch M."/>
            <person name="Goldberg J."/>
            <person name="Griggs A."/>
            <person name="Gujja S."/>
            <person name="Heilman E.R."/>
            <person name="Heiman D."/>
            <person name="Howarth C."/>
            <person name="Larson L."/>
            <person name="Lui A."/>
            <person name="MacDonald P.J."/>
            <person name="Mehta T."/>
            <person name="Montmayeur A."/>
            <person name="Murphy C."/>
            <person name="Neiman D."/>
            <person name="Pearson M."/>
            <person name="Priest M."/>
            <person name="Roberts A."/>
            <person name="Saif S."/>
            <person name="Shea T."/>
            <person name="Shenoy N."/>
            <person name="Sisk P."/>
            <person name="Stolte C."/>
            <person name="Sykes S."/>
            <person name="White J."/>
            <person name="Yandava C."/>
            <person name="Wortman J."/>
            <person name="Nusbaum C."/>
            <person name="Birren B."/>
        </authorList>
    </citation>
    <scope>NUCLEOTIDE SEQUENCE [LARGE SCALE GENOMIC DNA]</scope>
    <source>
        <strain evidence="6 7">WAL-19142</strain>
    </source>
</reference>
<dbReference type="GeneID" id="93166750"/>
<gene>
    <name evidence="6" type="ORF">HMPREF9470_01393</name>
</gene>
<evidence type="ECO:0000256" key="3">
    <source>
        <dbReference type="ARBA" id="ARBA00023125"/>
    </source>
</evidence>
<dbReference type="EMBL" id="ADLK01000010">
    <property type="protein sequence ID" value="KMW22324.1"/>
    <property type="molecule type" value="Genomic_DNA"/>
</dbReference>
<evidence type="ECO:0000256" key="4">
    <source>
        <dbReference type="ARBA" id="ARBA00023163"/>
    </source>
</evidence>
<dbReference type="PANTHER" id="PTHR30419:SF8">
    <property type="entry name" value="NITROGEN ASSIMILATION TRANSCRIPTIONAL ACTIVATOR-RELATED"/>
    <property type="match status" value="1"/>
</dbReference>
<dbReference type="FunFam" id="1.10.10.10:FF:000001">
    <property type="entry name" value="LysR family transcriptional regulator"/>
    <property type="match status" value="1"/>
</dbReference>
<dbReference type="Proteomes" id="UP000037392">
    <property type="component" value="Unassembled WGS sequence"/>
</dbReference>
<dbReference type="InterPro" id="IPR036388">
    <property type="entry name" value="WH-like_DNA-bd_sf"/>
</dbReference>
<dbReference type="GO" id="GO:0003677">
    <property type="term" value="F:DNA binding"/>
    <property type="evidence" value="ECO:0007669"/>
    <property type="project" value="UniProtKB-KW"/>
</dbReference>
<evidence type="ECO:0000256" key="2">
    <source>
        <dbReference type="ARBA" id="ARBA00023015"/>
    </source>
</evidence>
<dbReference type="InterPro" id="IPR000847">
    <property type="entry name" value="LysR_HTH_N"/>
</dbReference>
<dbReference type="InterPro" id="IPR050950">
    <property type="entry name" value="HTH-type_LysR_regulators"/>
</dbReference>
<dbReference type="SUPFAM" id="SSF46785">
    <property type="entry name" value="Winged helix' DNA-binding domain"/>
    <property type="match status" value="1"/>
</dbReference>